<dbReference type="InterPro" id="IPR001881">
    <property type="entry name" value="EGF-like_Ca-bd_dom"/>
</dbReference>
<dbReference type="GO" id="GO:0016020">
    <property type="term" value="C:membrane"/>
    <property type="evidence" value="ECO:0007669"/>
    <property type="project" value="UniProtKB-SubCell"/>
</dbReference>
<keyword evidence="10" id="KW-1133">Transmembrane helix</keyword>
<dbReference type="InterPro" id="IPR000719">
    <property type="entry name" value="Prot_kinase_dom"/>
</dbReference>
<dbReference type="Pfam" id="PF08488">
    <property type="entry name" value="WAK"/>
    <property type="match status" value="1"/>
</dbReference>
<dbReference type="PANTHER" id="PTHR27005">
    <property type="entry name" value="WALL-ASSOCIATED RECEPTOR KINASE-LIKE 21"/>
    <property type="match status" value="1"/>
</dbReference>
<evidence type="ECO:0000256" key="10">
    <source>
        <dbReference type="ARBA" id="ARBA00022989"/>
    </source>
</evidence>
<dbReference type="SUPFAM" id="SSF56112">
    <property type="entry name" value="Protein kinase-like (PK-like)"/>
    <property type="match status" value="1"/>
</dbReference>
<keyword evidence="13" id="KW-0325">Glycoprotein</keyword>
<dbReference type="CDD" id="cd00054">
    <property type="entry name" value="EGF_CA"/>
    <property type="match status" value="1"/>
</dbReference>
<organism evidence="16 17">
    <name type="scientific">Eucalyptus globulus</name>
    <name type="common">Tasmanian blue gum</name>
    <dbReference type="NCBI Taxonomy" id="34317"/>
    <lineage>
        <taxon>Eukaryota</taxon>
        <taxon>Viridiplantae</taxon>
        <taxon>Streptophyta</taxon>
        <taxon>Embryophyta</taxon>
        <taxon>Tracheophyta</taxon>
        <taxon>Spermatophyta</taxon>
        <taxon>Magnoliopsida</taxon>
        <taxon>eudicotyledons</taxon>
        <taxon>Gunneridae</taxon>
        <taxon>Pentapetalae</taxon>
        <taxon>rosids</taxon>
        <taxon>malvids</taxon>
        <taxon>Myrtales</taxon>
        <taxon>Myrtaceae</taxon>
        <taxon>Myrtoideae</taxon>
        <taxon>Eucalypteae</taxon>
        <taxon>Eucalyptus</taxon>
    </lineage>
</organism>
<evidence type="ECO:0000256" key="8">
    <source>
        <dbReference type="ARBA" id="ARBA00022777"/>
    </source>
</evidence>
<evidence type="ECO:0000256" key="12">
    <source>
        <dbReference type="ARBA" id="ARBA00023157"/>
    </source>
</evidence>
<keyword evidence="11" id="KW-0472">Membrane</keyword>
<dbReference type="Pfam" id="PF07714">
    <property type="entry name" value="PK_Tyr_Ser-Thr"/>
    <property type="match status" value="1"/>
</dbReference>
<dbReference type="InterPro" id="IPR025287">
    <property type="entry name" value="WAK_GUB"/>
</dbReference>
<proteinExistence type="predicted"/>
<sequence>MKVVQQLLLVAVAWWLRQGGAPIVAGHCAHRCGRVPIPYPFGLEHHCARSKEFVLHCNTTDGSGGQLLLGNIPIRKISVGDSTMLVSLPELHECYSKTGQRVSSTDNLYINLTSYPPYRVSATRNNLTVLGCDTYVLMTDRDGFFRSGCISYCSENVDLAKETTCSGLGCCQASIPKGLKMLRIRISSVDGHVSVPFSPCGVAFVVDKMSFNLSSRRLPTLTDLGKRADLVLDWMIGWDVTCQRARYQSSYGCGNNTDCRDFADAPGYRCFCQHGYEGNPYDLSRGCQDINECEDPQKYPCRGKCENLPGSYKCDYDGDNRRDIALAMILVPVVCIYAGASASVTWKWRIRKINFKRNGGKFFKSQGVQIFTEAELAKATNNYDESNKLGEGSFGSVYRGRVAVDKGGSGSVNRGRIAMDIEVAVKKPKDVHKPLMKKEFQHELKTVTRTNHKNVVKLYGICLETRIPLLVYEYISNDTHFNTLFKHIHLEVSTFLRSWENRLKIATEATLALKEMHSSKIIHGNIKSANILIDQNYSAKISDFGTSVLKSLQHSHIVATEIEGTLDYIDPEYLTTGELTIKSDVYNFGAVLMELLTGKKPTSFVANKSEEPINIISHFISSVNDGTLFDVINFKATGEDEIKQVEMVAKIAVKCLDQSSRNRPTMSEVAQQLPPINQSLTVVENIEEPKFKVAGTICPTVKISVTDCLSCLGSD</sequence>
<keyword evidence="9" id="KW-0067">ATP-binding</keyword>
<dbReference type="Gene3D" id="1.10.510.10">
    <property type="entry name" value="Transferase(Phosphotransferase) domain 1"/>
    <property type="match status" value="1"/>
</dbReference>
<evidence type="ECO:0000256" key="13">
    <source>
        <dbReference type="ARBA" id="ARBA00023180"/>
    </source>
</evidence>
<comment type="subcellular location">
    <subcellularLocation>
        <location evidence="1">Membrane</location>
        <topology evidence="1">Single-pass type I membrane protein</topology>
    </subcellularLocation>
</comment>
<name>A0ABD3KPP9_EUCGL</name>
<dbReference type="InterPro" id="IPR018097">
    <property type="entry name" value="EGF_Ca-bd_CS"/>
</dbReference>
<evidence type="ECO:0000259" key="15">
    <source>
        <dbReference type="PROSITE" id="PS50011"/>
    </source>
</evidence>
<evidence type="ECO:0000256" key="2">
    <source>
        <dbReference type="ARBA" id="ARBA00022527"/>
    </source>
</evidence>
<keyword evidence="7" id="KW-0547">Nucleotide-binding</keyword>
<keyword evidence="4" id="KW-0808">Transferase</keyword>
<evidence type="ECO:0000256" key="3">
    <source>
        <dbReference type="ARBA" id="ARBA00022553"/>
    </source>
</evidence>
<evidence type="ECO:0000256" key="4">
    <source>
        <dbReference type="ARBA" id="ARBA00022679"/>
    </source>
</evidence>
<evidence type="ECO:0000313" key="16">
    <source>
        <dbReference type="EMBL" id="KAL3741332.1"/>
    </source>
</evidence>
<keyword evidence="17" id="KW-1185">Reference proteome</keyword>
<keyword evidence="5" id="KW-0812">Transmembrane</keyword>
<dbReference type="PROSITE" id="PS01187">
    <property type="entry name" value="EGF_CA"/>
    <property type="match status" value="1"/>
</dbReference>
<dbReference type="InterPro" id="IPR001245">
    <property type="entry name" value="Ser-Thr/Tyr_kinase_cat_dom"/>
</dbReference>
<feature type="signal peptide" evidence="14">
    <location>
        <begin position="1"/>
        <end position="21"/>
    </location>
</feature>
<keyword evidence="6 14" id="KW-0732">Signal</keyword>
<evidence type="ECO:0000256" key="11">
    <source>
        <dbReference type="ARBA" id="ARBA00023136"/>
    </source>
</evidence>
<keyword evidence="8" id="KW-0418">Kinase</keyword>
<feature type="chain" id="PRO_5044827596" description="Protein kinase domain-containing protein" evidence="14">
    <location>
        <begin position="22"/>
        <end position="715"/>
    </location>
</feature>
<dbReference type="Proteomes" id="UP001634007">
    <property type="component" value="Unassembled WGS sequence"/>
</dbReference>
<evidence type="ECO:0000256" key="1">
    <source>
        <dbReference type="ARBA" id="ARBA00004479"/>
    </source>
</evidence>
<reference evidence="16 17" key="1">
    <citation type="submission" date="2024-11" db="EMBL/GenBank/DDBJ databases">
        <title>Chromosome-level genome assembly of Eucalyptus globulus Labill. provides insights into its genome evolution.</title>
        <authorList>
            <person name="Li X."/>
        </authorList>
    </citation>
    <scope>NUCLEOTIDE SEQUENCE [LARGE SCALE GENOMIC DNA]</scope>
    <source>
        <strain evidence="16">CL2024</strain>
        <tissue evidence="16">Fresh tender leaves</tissue>
    </source>
</reference>
<keyword evidence="12" id="KW-1015">Disulfide bond</keyword>
<evidence type="ECO:0000256" key="7">
    <source>
        <dbReference type="ARBA" id="ARBA00022741"/>
    </source>
</evidence>
<dbReference type="InterPro" id="IPR045274">
    <property type="entry name" value="WAK-like"/>
</dbReference>
<evidence type="ECO:0000313" key="17">
    <source>
        <dbReference type="Proteomes" id="UP001634007"/>
    </source>
</evidence>
<dbReference type="PANTHER" id="PTHR27005:SF315">
    <property type="entry name" value="PROTEIN KINASE DOMAIN-CONTAINING PROTEIN"/>
    <property type="match status" value="1"/>
</dbReference>
<dbReference type="EMBL" id="JBJKBG010000004">
    <property type="protein sequence ID" value="KAL3741332.1"/>
    <property type="molecule type" value="Genomic_DNA"/>
</dbReference>
<comment type="caution">
    <text evidence="16">The sequence shown here is derived from an EMBL/GenBank/DDBJ whole genome shotgun (WGS) entry which is preliminary data.</text>
</comment>
<dbReference type="GO" id="GO:0005524">
    <property type="term" value="F:ATP binding"/>
    <property type="evidence" value="ECO:0007669"/>
    <property type="project" value="UniProtKB-KW"/>
</dbReference>
<evidence type="ECO:0000256" key="6">
    <source>
        <dbReference type="ARBA" id="ARBA00022729"/>
    </source>
</evidence>
<dbReference type="GO" id="GO:0004674">
    <property type="term" value="F:protein serine/threonine kinase activity"/>
    <property type="evidence" value="ECO:0007669"/>
    <property type="project" value="UniProtKB-KW"/>
</dbReference>
<keyword evidence="3" id="KW-0597">Phosphoprotein</keyword>
<accession>A0ABD3KPP9</accession>
<dbReference type="Pfam" id="PF13947">
    <property type="entry name" value="GUB_WAK_bind"/>
    <property type="match status" value="1"/>
</dbReference>
<dbReference type="PROSITE" id="PS50011">
    <property type="entry name" value="PROTEIN_KINASE_DOM"/>
    <property type="match status" value="1"/>
</dbReference>
<evidence type="ECO:0000256" key="14">
    <source>
        <dbReference type="SAM" id="SignalP"/>
    </source>
</evidence>
<dbReference type="Gene3D" id="2.10.25.10">
    <property type="entry name" value="Laminin"/>
    <property type="match status" value="2"/>
</dbReference>
<feature type="domain" description="Protein kinase" evidence="15">
    <location>
        <begin position="383"/>
        <end position="676"/>
    </location>
</feature>
<dbReference type="SMART" id="SM00179">
    <property type="entry name" value="EGF_CA"/>
    <property type="match status" value="2"/>
</dbReference>
<gene>
    <name evidence="16" type="ORF">ACJRO7_016895</name>
</gene>
<dbReference type="InterPro" id="IPR011009">
    <property type="entry name" value="Kinase-like_dom_sf"/>
</dbReference>
<dbReference type="Gene3D" id="3.30.200.20">
    <property type="entry name" value="Phosphorylase Kinase, domain 1"/>
    <property type="match status" value="1"/>
</dbReference>
<evidence type="ECO:0000256" key="9">
    <source>
        <dbReference type="ARBA" id="ARBA00022840"/>
    </source>
</evidence>
<dbReference type="AlphaFoldDB" id="A0ABD3KPP9"/>
<keyword evidence="2" id="KW-0723">Serine/threonine-protein kinase</keyword>
<dbReference type="CDD" id="cd00053">
    <property type="entry name" value="EGF"/>
    <property type="match status" value="1"/>
</dbReference>
<evidence type="ECO:0000256" key="5">
    <source>
        <dbReference type="ARBA" id="ARBA00022692"/>
    </source>
</evidence>
<protein>
    <recommendedName>
        <fullName evidence="15">Protein kinase domain-containing protein</fullName>
    </recommendedName>
</protein>
<dbReference type="InterPro" id="IPR013695">
    <property type="entry name" value="WAK"/>
</dbReference>